<protein>
    <recommendedName>
        <fullName evidence="1">UspA domain-containing protein</fullName>
    </recommendedName>
</protein>
<dbReference type="InterPro" id="IPR014729">
    <property type="entry name" value="Rossmann-like_a/b/a_fold"/>
</dbReference>
<dbReference type="InterPro" id="IPR006016">
    <property type="entry name" value="UspA"/>
</dbReference>
<dbReference type="Pfam" id="PF00582">
    <property type="entry name" value="Usp"/>
    <property type="match status" value="1"/>
</dbReference>
<dbReference type="PANTHER" id="PTHR31964">
    <property type="entry name" value="ADENINE NUCLEOTIDE ALPHA HYDROLASES-LIKE SUPERFAMILY PROTEIN"/>
    <property type="match status" value="1"/>
</dbReference>
<evidence type="ECO:0000313" key="2">
    <source>
        <dbReference type="EMBL" id="CAG9166138.1"/>
    </source>
</evidence>
<dbReference type="SUPFAM" id="SSF52402">
    <property type="entry name" value="Adenine nucleotide alpha hydrolases-like"/>
    <property type="match status" value="1"/>
</dbReference>
<evidence type="ECO:0000259" key="1">
    <source>
        <dbReference type="Pfam" id="PF00582"/>
    </source>
</evidence>
<proteinExistence type="predicted"/>
<keyword evidence="3" id="KW-1185">Reference proteome</keyword>
<dbReference type="PANTHER" id="PTHR31964:SF144">
    <property type="entry name" value="USPA DOMAIN-CONTAINING PROTEIN"/>
    <property type="match status" value="1"/>
</dbReference>
<organism evidence="2 3">
    <name type="scientific">Cupriavidus respiraculi</name>
    <dbReference type="NCBI Taxonomy" id="195930"/>
    <lineage>
        <taxon>Bacteria</taxon>
        <taxon>Pseudomonadati</taxon>
        <taxon>Pseudomonadota</taxon>
        <taxon>Betaproteobacteria</taxon>
        <taxon>Burkholderiales</taxon>
        <taxon>Burkholderiaceae</taxon>
        <taxon>Cupriavidus</taxon>
    </lineage>
</organism>
<evidence type="ECO:0000313" key="3">
    <source>
        <dbReference type="Proteomes" id="UP000721236"/>
    </source>
</evidence>
<comment type="caution">
    <text evidence="2">The sequence shown here is derived from an EMBL/GenBank/DDBJ whole genome shotgun (WGS) entry which is preliminary data.</text>
</comment>
<reference evidence="2 3" key="1">
    <citation type="submission" date="2021-08" db="EMBL/GenBank/DDBJ databases">
        <authorList>
            <person name="Peeters C."/>
        </authorList>
    </citation>
    <scope>NUCLEOTIDE SEQUENCE [LARGE SCALE GENOMIC DNA]</scope>
    <source>
        <strain evidence="2 3">LMG 21510</strain>
    </source>
</reference>
<dbReference type="CDD" id="cd00293">
    <property type="entry name" value="USP-like"/>
    <property type="match status" value="1"/>
</dbReference>
<dbReference type="Gene3D" id="3.40.50.620">
    <property type="entry name" value="HUPs"/>
    <property type="match status" value="1"/>
</dbReference>
<dbReference type="RefSeq" id="WP_224039209.1">
    <property type="nucleotide sequence ID" value="NZ_CAJZAH010000001.1"/>
</dbReference>
<gene>
    <name evidence="2" type="ORF">LMG21510_00296</name>
</gene>
<sequence>MATLLLPCDGSPSALLAVRHAVDEFQRGDAQRVHLLNVQPPFSHYVARHVGRQVRAEFQRERADEELAEARRLLDQAGMPYVAHREVGDKAQCIAEAARRLRCDRVLIGTARKSALVRAVEHSLTNQLLDCCTVPVEVIGGPPAGIIERIGIPAGVGAGVALVWASAS</sequence>
<dbReference type="Proteomes" id="UP000721236">
    <property type="component" value="Unassembled WGS sequence"/>
</dbReference>
<accession>A0ABM8WFR9</accession>
<feature type="domain" description="UspA" evidence="1">
    <location>
        <begin position="3"/>
        <end position="138"/>
    </location>
</feature>
<dbReference type="EMBL" id="CAJZAH010000001">
    <property type="protein sequence ID" value="CAG9166138.1"/>
    <property type="molecule type" value="Genomic_DNA"/>
</dbReference>
<name>A0ABM8WFR9_9BURK</name>